<gene>
    <name evidence="4" type="ORF">GRI32_08805</name>
</gene>
<dbReference type="Pfam" id="PF14559">
    <property type="entry name" value="TPR_19"/>
    <property type="match status" value="1"/>
</dbReference>
<comment type="caution">
    <text evidence="4">The sequence shown here is derived from an EMBL/GenBank/DDBJ whole genome shotgun (WGS) entry which is preliminary data.</text>
</comment>
<sequence>MEERPKGGQTGMYQVDKSNRMIGLAVTTAMAGVLLSGCATNPAPRADISAAAAQEAMAEGRSDRAIRLAEEAVQADPRNAAYRTMLGTAYLDAGRFASAQTSFNDAMSLGDNSPRTALSLSLALTAQAKYEEAAALLNDWEGEIGTSDLGLALALAGQPQRGIHLLSNAIRGGENTVKMRQNLAYAYAMAGRWREARLMAAQDVPADQLGDRMAYWAEMASPLAHEHRIAGLLGVPADVRDQGQPVQLALANTPGVEQLIAEASAYAAAEPAAVQVAPSDTQELAALETIAIPASGRELPPGGEPDIALTRYQAPTTERPTSVEQAFATRAPEGGSLAQVAQDVVRFVSEPVVQTTPVRYGATPEPRVAGQAGQPSRPIARRAIPSAAQQSVIGSDPVEQGGEELAATPVSLSADGSHLVQLGSFASEQGARRAWGIYVSRYPELAGHEMVLTEAIIRGKRYFRVSAGGFDRVASRTMCSRVEASNGDGCITWAAASPLPGAVDTGIRFASR</sequence>
<evidence type="ECO:0000256" key="1">
    <source>
        <dbReference type="PROSITE-ProRule" id="PRU00339"/>
    </source>
</evidence>
<evidence type="ECO:0000256" key="2">
    <source>
        <dbReference type="SAM" id="Phobius"/>
    </source>
</evidence>
<dbReference type="Pfam" id="PF05036">
    <property type="entry name" value="SPOR"/>
    <property type="match status" value="1"/>
</dbReference>
<dbReference type="Gene3D" id="1.25.40.10">
    <property type="entry name" value="Tetratricopeptide repeat domain"/>
    <property type="match status" value="1"/>
</dbReference>
<evidence type="ECO:0000313" key="5">
    <source>
        <dbReference type="Proteomes" id="UP000435243"/>
    </source>
</evidence>
<evidence type="ECO:0000259" key="3">
    <source>
        <dbReference type="Pfam" id="PF05036"/>
    </source>
</evidence>
<evidence type="ECO:0000313" key="4">
    <source>
        <dbReference type="EMBL" id="MXO88838.1"/>
    </source>
</evidence>
<feature type="transmembrane region" description="Helical" evidence="2">
    <location>
        <begin position="21"/>
        <end position="37"/>
    </location>
</feature>
<reference evidence="4 5" key="1">
    <citation type="submission" date="2019-12" db="EMBL/GenBank/DDBJ databases">
        <title>Genomic-based taxomic classification of the family Erythrobacteraceae.</title>
        <authorList>
            <person name="Xu L."/>
        </authorList>
    </citation>
    <scope>NUCLEOTIDE SEQUENCE [LARGE SCALE GENOMIC DNA]</scope>
    <source>
        <strain evidence="4 5">JCM 16339</strain>
    </source>
</reference>
<dbReference type="Proteomes" id="UP000435243">
    <property type="component" value="Unassembled WGS sequence"/>
</dbReference>
<accession>A0A844ZM49</accession>
<protein>
    <submittedName>
        <fullName evidence="4">Tetratricopeptide repeat protein</fullName>
    </submittedName>
</protein>
<dbReference type="PROSITE" id="PS50005">
    <property type="entry name" value="TPR"/>
    <property type="match status" value="1"/>
</dbReference>
<proteinExistence type="predicted"/>
<dbReference type="InterPro" id="IPR007730">
    <property type="entry name" value="SPOR-like_dom"/>
</dbReference>
<dbReference type="EMBL" id="WTYY01000004">
    <property type="protein sequence ID" value="MXO88838.1"/>
    <property type="molecule type" value="Genomic_DNA"/>
</dbReference>
<feature type="repeat" description="TPR" evidence="1">
    <location>
        <begin position="80"/>
        <end position="113"/>
    </location>
</feature>
<dbReference type="SUPFAM" id="SSF48452">
    <property type="entry name" value="TPR-like"/>
    <property type="match status" value="1"/>
</dbReference>
<dbReference type="InterPro" id="IPR019734">
    <property type="entry name" value="TPR_rpt"/>
</dbReference>
<keyword evidence="5" id="KW-1185">Reference proteome</keyword>
<organism evidence="4 5">
    <name type="scientific">Alteraurantiacibacter aestuarii</name>
    <dbReference type="NCBI Taxonomy" id="650004"/>
    <lineage>
        <taxon>Bacteria</taxon>
        <taxon>Pseudomonadati</taxon>
        <taxon>Pseudomonadota</taxon>
        <taxon>Alphaproteobacteria</taxon>
        <taxon>Sphingomonadales</taxon>
        <taxon>Erythrobacteraceae</taxon>
        <taxon>Alteraurantiacibacter</taxon>
    </lineage>
</organism>
<keyword evidence="2" id="KW-1133">Transmembrane helix</keyword>
<feature type="domain" description="SPOR" evidence="3">
    <location>
        <begin position="415"/>
        <end position="491"/>
    </location>
</feature>
<dbReference type="AlphaFoldDB" id="A0A844ZM49"/>
<dbReference type="GO" id="GO:0042834">
    <property type="term" value="F:peptidoglycan binding"/>
    <property type="evidence" value="ECO:0007669"/>
    <property type="project" value="InterPro"/>
</dbReference>
<keyword evidence="2" id="KW-0812">Transmembrane</keyword>
<keyword evidence="1" id="KW-0802">TPR repeat</keyword>
<dbReference type="InterPro" id="IPR011990">
    <property type="entry name" value="TPR-like_helical_dom_sf"/>
</dbReference>
<name>A0A844ZM49_9SPHN</name>
<keyword evidence="2" id="KW-0472">Membrane</keyword>